<evidence type="ECO:0000256" key="1">
    <source>
        <dbReference type="ARBA" id="ARBA00022722"/>
    </source>
</evidence>
<dbReference type="Gene3D" id="3.90.320.10">
    <property type="match status" value="1"/>
</dbReference>
<keyword evidence="7 15" id="KW-0067">ATP-binding</keyword>
<evidence type="ECO:0000256" key="7">
    <source>
        <dbReference type="ARBA" id="ARBA00022840"/>
    </source>
</evidence>
<dbReference type="GO" id="GO:0005524">
    <property type="term" value="F:ATP binding"/>
    <property type="evidence" value="ECO:0007669"/>
    <property type="project" value="UniProtKB-UniRule"/>
</dbReference>
<dbReference type="Gene3D" id="3.40.50.300">
    <property type="entry name" value="P-loop containing nucleotide triphosphate hydrolases"/>
    <property type="match status" value="4"/>
</dbReference>
<feature type="compositionally biased region" description="Basic and acidic residues" evidence="16">
    <location>
        <begin position="535"/>
        <end position="552"/>
    </location>
</feature>
<evidence type="ECO:0000256" key="10">
    <source>
        <dbReference type="ARBA" id="ARBA00023235"/>
    </source>
</evidence>
<comment type="catalytic activity">
    <reaction evidence="14">
        <text>ATP + H2O = ADP + phosphate + H(+)</text>
        <dbReference type="Rhea" id="RHEA:13065"/>
        <dbReference type="ChEBI" id="CHEBI:15377"/>
        <dbReference type="ChEBI" id="CHEBI:15378"/>
        <dbReference type="ChEBI" id="CHEBI:30616"/>
        <dbReference type="ChEBI" id="CHEBI:43474"/>
        <dbReference type="ChEBI" id="CHEBI:456216"/>
        <dbReference type="EC" id="5.6.2.4"/>
    </reaction>
</comment>
<feature type="domain" description="UvrD-like helicase C-terminal" evidence="18">
    <location>
        <begin position="543"/>
        <end position="809"/>
    </location>
</feature>
<dbReference type="Pfam" id="PF00580">
    <property type="entry name" value="UvrD-helicase"/>
    <property type="match status" value="1"/>
</dbReference>
<evidence type="ECO:0000259" key="18">
    <source>
        <dbReference type="PROSITE" id="PS51217"/>
    </source>
</evidence>
<dbReference type="SUPFAM" id="SSF52980">
    <property type="entry name" value="Restriction endonuclease-like"/>
    <property type="match status" value="1"/>
</dbReference>
<dbReference type="SUPFAM" id="SSF52540">
    <property type="entry name" value="P-loop containing nucleoside triphosphate hydrolases"/>
    <property type="match status" value="1"/>
</dbReference>
<gene>
    <name evidence="19" type="ORF">DAMNIGENAA_14920</name>
</gene>
<dbReference type="GO" id="GO:0004527">
    <property type="term" value="F:exonuclease activity"/>
    <property type="evidence" value="ECO:0007669"/>
    <property type="project" value="UniProtKB-KW"/>
</dbReference>
<evidence type="ECO:0000256" key="5">
    <source>
        <dbReference type="ARBA" id="ARBA00022806"/>
    </source>
</evidence>
<feature type="region of interest" description="Disordered" evidence="16">
    <location>
        <begin position="530"/>
        <end position="560"/>
    </location>
</feature>
<evidence type="ECO:0000256" key="11">
    <source>
        <dbReference type="ARBA" id="ARBA00034617"/>
    </source>
</evidence>
<keyword evidence="8" id="KW-0238">DNA-binding</keyword>
<evidence type="ECO:0000256" key="13">
    <source>
        <dbReference type="ARBA" id="ARBA00034923"/>
    </source>
</evidence>
<dbReference type="Gene3D" id="1.10.486.10">
    <property type="entry name" value="PCRA, domain 4"/>
    <property type="match status" value="1"/>
</dbReference>
<feature type="binding site" evidence="15">
    <location>
        <begin position="38"/>
        <end position="45"/>
    </location>
    <ligand>
        <name>ATP</name>
        <dbReference type="ChEBI" id="CHEBI:30616"/>
    </ligand>
</feature>
<keyword evidence="5 15" id="KW-0347">Helicase</keyword>
<organism evidence="19 20">
    <name type="scientific">Desulforhabdus amnigena</name>
    <dbReference type="NCBI Taxonomy" id="40218"/>
    <lineage>
        <taxon>Bacteria</taxon>
        <taxon>Pseudomonadati</taxon>
        <taxon>Thermodesulfobacteriota</taxon>
        <taxon>Syntrophobacteria</taxon>
        <taxon>Syntrophobacterales</taxon>
        <taxon>Syntrophobacteraceae</taxon>
        <taxon>Desulforhabdus</taxon>
    </lineage>
</organism>
<evidence type="ECO:0000256" key="2">
    <source>
        <dbReference type="ARBA" id="ARBA00022741"/>
    </source>
</evidence>
<dbReference type="AlphaFoldDB" id="A0A9W6D363"/>
<dbReference type="EMBL" id="BSDR01000001">
    <property type="protein sequence ID" value="GLI34059.1"/>
    <property type="molecule type" value="Genomic_DNA"/>
</dbReference>
<evidence type="ECO:0000256" key="4">
    <source>
        <dbReference type="ARBA" id="ARBA00022801"/>
    </source>
</evidence>
<dbReference type="GO" id="GO:0005829">
    <property type="term" value="C:cytosol"/>
    <property type="evidence" value="ECO:0007669"/>
    <property type="project" value="TreeGrafter"/>
</dbReference>
<protein>
    <recommendedName>
        <fullName evidence="12">DNA 3'-5' helicase</fullName>
        <ecNumber evidence="12">5.6.2.4</ecNumber>
    </recommendedName>
    <alternativeName>
        <fullName evidence="13">DNA 3'-5' helicase II</fullName>
    </alternativeName>
</protein>
<dbReference type="InterPro" id="IPR011335">
    <property type="entry name" value="Restrct_endonuc-II-like"/>
</dbReference>
<dbReference type="PROSITE" id="PS51198">
    <property type="entry name" value="UVRD_HELICASE_ATP_BIND"/>
    <property type="match status" value="1"/>
</dbReference>
<evidence type="ECO:0000256" key="14">
    <source>
        <dbReference type="ARBA" id="ARBA00048988"/>
    </source>
</evidence>
<keyword evidence="2 15" id="KW-0547">Nucleotide-binding</keyword>
<dbReference type="GO" id="GO:0003677">
    <property type="term" value="F:DNA binding"/>
    <property type="evidence" value="ECO:0007669"/>
    <property type="project" value="UniProtKB-KW"/>
</dbReference>
<accession>A0A9W6D363</accession>
<comment type="caution">
    <text evidence="19">The sequence shown here is derived from an EMBL/GenBank/DDBJ whole genome shotgun (WGS) entry which is preliminary data.</text>
</comment>
<keyword evidence="3" id="KW-0227">DNA damage</keyword>
<evidence type="ECO:0000313" key="19">
    <source>
        <dbReference type="EMBL" id="GLI34059.1"/>
    </source>
</evidence>
<comment type="catalytic activity">
    <reaction evidence="11">
        <text>Couples ATP hydrolysis with the unwinding of duplex DNA by translocating in the 3'-5' direction.</text>
        <dbReference type="EC" id="5.6.2.4"/>
    </reaction>
</comment>
<dbReference type="PANTHER" id="PTHR11070:SF2">
    <property type="entry name" value="ATP-DEPENDENT DNA HELICASE SRS2"/>
    <property type="match status" value="1"/>
</dbReference>
<dbReference type="GO" id="GO:0043138">
    <property type="term" value="F:3'-5' DNA helicase activity"/>
    <property type="evidence" value="ECO:0007669"/>
    <property type="project" value="UniProtKB-EC"/>
</dbReference>
<evidence type="ECO:0000256" key="9">
    <source>
        <dbReference type="ARBA" id="ARBA00023204"/>
    </source>
</evidence>
<name>A0A9W6D363_9BACT</name>
<dbReference type="GO" id="GO:0000725">
    <property type="term" value="P:recombinational repair"/>
    <property type="evidence" value="ECO:0007669"/>
    <property type="project" value="TreeGrafter"/>
</dbReference>
<dbReference type="PANTHER" id="PTHR11070">
    <property type="entry name" value="UVRD / RECB / PCRA DNA HELICASE FAMILY MEMBER"/>
    <property type="match status" value="1"/>
</dbReference>
<evidence type="ECO:0000256" key="16">
    <source>
        <dbReference type="SAM" id="MobiDB-lite"/>
    </source>
</evidence>
<evidence type="ECO:0000256" key="3">
    <source>
        <dbReference type="ARBA" id="ARBA00022763"/>
    </source>
</evidence>
<keyword evidence="6" id="KW-0269">Exonuclease</keyword>
<evidence type="ECO:0000313" key="20">
    <source>
        <dbReference type="Proteomes" id="UP001144372"/>
    </source>
</evidence>
<dbReference type="InterPro" id="IPR014017">
    <property type="entry name" value="DNA_helicase_UvrD-like_C"/>
</dbReference>
<sequence>MSKQKGSSNISTTCEPLLADADQRRRALDPTSSFHLEAPAGSGKTFLLTARFLRLLGIVEHPQHILALTFTNKAAGEMRERVGRYLSRAGKLDAASNEPDAELLEMAAKALARHKRYEDLLLGGELLRIQTFHSFCYSLVSQAPLEAGVVPGADLLVEPDQLFFLREVIDETLQNLLNRPVEDPARLAVENRLLYLNNSWPMLVQELEDLMQRRETLGDLIHILGRKEVNEYVLQGIRELVESELTGLKSVFERCDLARMWLHFMDDLSAHKAVAGSEFPAEVPGASWESLQSWQRMAEGFLTKNGQPRKKFGPATGYYTGFAKTEWARYIQDMNEAVAERLHQARGLPLPESAPPDTDVLLDLVLILNELIGTYEERCRRQRLLDFSALEMAAIRLFDTTTPSDLQLLLDQQIHHVLIDEFQDTNYQQWNLLRRLCSGWTPGDGRTLFVVGDPKQSIYGFRKAEVRLFQEAKKGVPLDSYQTLPLIPLVLHTNFRSRSHLIEWCNDLFSRTVMADPLLEKDEVEFAEAAPSPKTLEEERGCKGANPGEDRCGAPTAGGSPLQSPALPAFPPELALFAAWPEGLSARKREAGWMAHRIRQQLEESGPEHQVGILLFARTHLPIYLEALQQGGVAVQVAEGLKLMERPEVQYLWQLCRALVLPQDHLAWASQLHSPWLTLNYGEIYAIFCEEPGVWVEKIRVFAQKDQRVADFWENLRGARQHLGHEPLADVLEAAWIELEGVKHVARRWGSRGIASCRQFLEIMREAEVHEPVQTLMRAEQLLENAYEPVDPDTALSRVSVMTVHRAKGLEFDTVYLPFLDWNPVARERTNQPPYLLERVPGRSDRHLLAVRPDRRRSDPDLLYRLLLDTHVGRRWGESKRLFYVALTRARSRLLLSGIVPFKNDGEQVVFPSKTPLNWLNEHYGLREWLSFPEVKNGQFPPGESPASAKKPAGIESAISPTLETPFSKEMRWESEAGKFQIVLEPQIPPLAAVPFDGSPAVEIHPAPFEREKPLFKILNPSSFVREDPAEFPIDGTEEAGPVDAPRIRGILVHRLLEVYGREKRLPPPEGVCSYLKRQGIAGEDACKMGESALAEVHACLADPWLRRFYDLPEQDRCVEYALEGLHTSRTLYVGVVDLAACIEGIWWLVDFKTSKPHSTDASPDAFCRGELEKYRSQLMAYREMWAKCRQLKMDAVRAAIYWTALQRWEIVE</sequence>
<evidence type="ECO:0000256" key="12">
    <source>
        <dbReference type="ARBA" id="ARBA00034808"/>
    </source>
</evidence>
<dbReference type="Pfam" id="PF13361">
    <property type="entry name" value="UvrD_C"/>
    <property type="match status" value="1"/>
</dbReference>
<keyword evidence="20" id="KW-1185">Reference proteome</keyword>
<evidence type="ECO:0000259" key="17">
    <source>
        <dbReference type="PROSITE" id="PS51198"/>
    </source>
</evidence>
<dbReference type="InterPro" id="IPR000212">
    <property type="entry name" value="DNA_helicase_UvrD/REP"/>
</dbReference>
<keyword evidence="1" id="KW-0540">Nuclease</keyword>
<dbReference type="Proteomes" id="UP001144372">
    <property type="component" value="Unassembled WGS sequence"/>
</dbReference>
<feature type="domain" description="UvrD-like helicase ATP-binding" evidence="17">
    <location>
        <begin position="17"/>
        <end position="498"/>
    </location>
</feature>
<keyword evidence="4 15" id="KW-0378">Hydrolase</keyword>
<keyword evidence="10" id="KW-0413">Isomerase</keyword>
<dbReference type="InterPro" id="IPR027417">
    <property type="entry name" value="P-loop_NTPase"/>
</dbReference>
<dbReference type="EC" id="5.6.2.4" evidence="12"/>
<dbReference type="InterPro" id="IPR014016">
    <property type="entry name" value="UvrD-like_ATP-bd"/>
</dbReference>
<proteinExistence type="predicted"/>
<reference evidence="19" key="1">
    <citation type="submission" date="2022-12" db="EMBL/GenBank/DDBJ databases">
        <title>Reference genome sequencing for broad-spectrum identification of bacterial and archaeal isolates by mass spectrometry.</title>
        <authorList>
            <person name="Sekiguchi Y."/>
            <person name="Tourlousse D.M."/>
        </authorList>
    </citation>
    <scope>NUCLEOTIDE SEQUENCE</scope>
    <source>
        <strain evidence="19">ASRB1</strain>
    </source>
</reference>
<dbReference type="RefSeq" id="WP_281793330.1">
    <property type="nucleotide sequence ID" value="NZ_BSDR01000001.1"/>
</dbReference>
<evidence type="ECO:0000256" key="6">
    <source>
        <dbReference type="ARBA" id="ARBA00022839"/>
    </source>
</evidence>
<keyword evidence="9" id="KW-0234">DNA repair</keyword>
<evidence type="ECO:0000256" key="15">
    <source>
        <dbReference type="PROSITE-ProRule" id="PRU00560"/>
    </source>
</evidence>
<dbReference type="PROSITE" id="PS51217">
    <property type="entry name" value="UVRD_HELICASE_CTER"/>
    <property type="match status" value="1"/>
</dbReference>
<evidence type="ECO:0000256" key="8">
    <source>
        <dbReference type="ARBA" id="ARBA00023125"/>
    </source>
</evidence>
<dbReference type="InterPro" id="IPR011604">
    <property type="entry name" value="PDDEXK-like_dom_sf"/>
</dbReference>